<reference evidence="1" key="1">
    <citation type="submission" date="2023-10" db="EMBL/GenBank/DDBJ databases">
        <authorList>
            <person name="Rodriguez Cubillos JULIANA M."/>
            <person name="De Vega J."/>
        </authorList>
    </citation>
    <scope>NUCLEOTIDE SEQUENCE</scope>
</reference>
<dbReference type="Proteomes" id="UP001177021">
    <property type="component" value="Unassembled WGS sequence"/>
</dbReference>
<comment type="caution">
    <text evidence="1">The sequence shown here is derived from an EMBL/GenBank/DDBJ whole genome shotgun (WGS) entry which is preliminary data.</text>
</comment>
<accession>A0ACB0IFS4</accession>
<dbReference type="EMBL" id="CASHSV030000001">
    <property type="protein sequence ID" value="CAJ2631158.1"/>
    <property type="molecule type" value="Genomic_DNA"/>
</dbReference>
<name>A0ACB0IFS4_TRIPR</name>
<evidence type="ECO:0000313" key="1">
    <source>
        <dbReference type="EMBL" id="CAJ2631158.1"/>
    </source>
</evidence>
<sequence length="312" mass="36547">MVRKTIHSFFKRKERNNDEVQTVCHTPAIAADSDMNVESVGEVEQLIGSTIEQPPLTKVPRIEQERINIDTLIRDPGKRPQIWNYCVNQQDRIRTEYIKFGPYQFFMDVYPLSGQEDHPRRFQARWFKTFTWLKCYEDFKNHSCHIETVLSMQIEQQILSNRLRLKASIDAVRWLTFLGCDEKEGSRNRGNFIQMVKFLAAYNKEVVLENAPKNAKYTSPDIQKEILHVIARKVQCDIRKEIGNAKFCLLVDEARDESKREQMALVIRFVDKNGFVQERFLDIIHVDDTTSSTLKQEVCSTLSRLNLDIQNV</sequence>
<evidence type="ECO:0000313" key="2">
    <source>
        <dbReference type="Proteomes" id="UP001177021"/>
    </source>
</evidence>
<proteinExistence type="predicted"/>
<keyword evidence="2" id="KW-1185">Reference proteome</keyword>
<gene>
    <name evidence="1" type="ORF">MILVUS5_LOCUS2777</name>
</gene>
<protein>
    <submittedName>
        <fullName evidence="1">Uncharacterized protein</fullName>
    </submittedName>
</protein>
<organism evidence="1 2">
    <name type="scientific">Trifolium pratense</name>
    <name type="common">Red clover</name>
    <dbReference type="NCBI Taxonomy" id="57577"/>
    <lineage>
        <taxon>Eukaryota</taxon>
        <taxon>Viridiplantae</taxon>
        <taxon>Streptophyta</taxon>
        <taxon>Embryophyta</taxon>
        <taxon>Tracheophyta</taxon>
        <taxon>Spermatophyta</taxon>
        <taxon>Magnoliopsida</taxon>
        <taxon>eudicotyledons</taxon>
        <taxon>Gunneridae</taxon>
        <taxon>Pentapetalae</taxon>
        <taxon>rosids</taxon>
        <taxon>fabids</taxon>
        <taxon>Fabales</taxon>
        <taxon>Fabaceae</taxon>
        <taxon>Papilionoideae</taxon>
        <taxon>50 kb inversion clade</taxon>
        <taxon>NPAAA clade</taxon>
        <taxon>Hologalegina</taxon>
        <taxon>IRL clade</taxon>
        <taxon>Trifolieae</taxon>
        <taxon>Trifolium</taxon>
    </lineage>
</organism>